<evidence type="ECO:0000256" key="1">
    <source>
        <dbReference type="SAM" id="MobiDB-lite"/>
    </source>
</evidence>
<accession>A0A5N7ATD8</accession>
<dbReference type="AlphaFoldDB" id="A0A5N7ATD8"/>
<proteinExistence type="predicted"/>
<feature type="compositionally biased region" description="Polar residues" evidence="1">
    <location>
        <begin position="127"/>
        <end position="138"/>
    </location>
</feature>
<gene>
    <name evidence="2" type="ORF">BDV26DRAFT_103342</name>
</gene>
<evidence type="ECO:0000313" key="2">
    <source>
        <dbReference type="EMBL" id="KAE8372299.1"/>
    </source>
</evidence>
<dbReference type="EMBL" id="ML736365">
    <property type="protein sequence ID" value="KAE8372299.1"/>
    <property type="molecule type" value="Genomic_DNA"/>
</dbReference>
<evidence type="ECO:0000313" key="3">
    <source>
        <dbReference type="Proteomes" id="UP000326198"/>
    </source>
</evidence>
<sequence>MRNLIVPRQSNSVGSCTCPALCFLLLQPQRIMLAWRPYTAWFLYHCAYSLHGVQSILKVLTELMATIRFPPTLPAPRYCAQEQRSIAHAGHSEGLTDQDARPHWDESPPPGSSHAQRNPEDRLPVGPTSSSGLQAPAI</sequence>
<organism evidence="2 3">
    <name type="scientific">Aspergillus bertholletiae</name>
    <dbReference type="NCBI Taxonomy" id="1226010"/>
    <lineage>
        <taxon>Eukaryota</taxon>
        <taxon>Fungi</taxon>
        <taxon>Dikarya</taxon>
        <taxon>Ascomycota</taxon>
        <taxon>Pezizomycotina</taxon>
        <taxon>Eurotiomycetes</taxon>
        <taxon>Eurotiomycetidae</taxon>
        <taxon>Eurotiales</taxon>
        <taxon>Aspergillaceae</taxon>
        <taxon>Aspergillus</taxon>
        <taxon>Aspergillus subgen. Circumdati</taxon>
    </lineage>
</organism>
<reference evidence="2 3" key="1">
    <citation type="submission" date="2019-04" db="EMBL/GenBank/DDBJ databases">
        <title>Friends and foes A comparative genomics studyof 23 Aspergillus species from section Flavi.</title>
        <authorList>
            <consortium name="DOE Joint Genome Institute"/>
            <person name="Kjaerbolling I."/>
            <person name="Vesth T."/>
            <person name="Frisvad J.C."/>
            <person name="Nybo J.L."/>
            <person name="Theobald S."/>
            <person name="Kildgaard S."/>
            <person name="Isbrandt T."/>
            <person name="Kuo A."/>
            <person name="Sato A."/>
            <person name="Lyhne E.K."/>
            <person name="Kogle M.E."/>
            <person name="Wiebenga A."/>
            <person name="Kun R.S."/>
            <person name="Lubbers R.J."/>
            <person name="Makela M.R."/>
            <person name="Barry K."/>
            <person name="Chovatia M."/>
            <person name="Clum A."/>
            <person name="Daum C."/>
            <person name="Haridas S."/>
            <person name="He G."/>
            <person name="LaButti K."/>
            <person name="Lipzen A."/>
            <person name="Mondo S."/>
            <person name="Riley R."/>
            <person name="Salamov A."/>
            <person name="Simmons B.A."/>
            <person name="Magnuson J.K."/>
            <person name="Henrissat B."/>
            <person name="Mortensen U.H."/>
            <person name="Larsen T.O."/>
            <person name="Devries R.P."/>
            <person name="Grigoriev I.V."/>
            <person name="Machida M."/>
            <person name="Baker S.E."/>
            <person name="Andersen M.R."/>
        </authorList>
    </citation>
    <scope>NUCLEOTIDE SEQUENCE [LARGE SCALE GENOMIC DNA]</scope>
    <source>
        <strain evidence="2 3">IBT 29228</strain>
    </source>
</reference>
<name>A0A5N7ATD8_9EURO</name>
<keyword evidence="3" id="KW-1185">Reference proteome</keyword>
<dbReference type="Proteomes" id="UP000326198">
    <property type="component" value="Unassembled WGS sequence"/>
</dbReference>
<feature type="region of interest" description="Disordered" evidence="1">
    <location>
        <begin position="89"/>
        <end position="138"/>
    </location>
</feature>
<protein>
    <submittedName>
        <fullName evidence="2">Uncharacterized protein</fullName>
    </submittedName>
</protein>